<dbReference type="EMBL" id="CTEF01000001">
    <property type="protein sequence ID" value="CQD03581.1"/>
    <property type="molecule type" value="Genomic_DNA"/>
</dbReference>
<gene>
    <name evidence="5" type="ORF">BN970_00504</name>
</gene>
<dbReference type="PANTHER" id="PTHR13903">
    <property type="entry name" value="PIRIN-RELATED"/>
    <property type="match status" value="1"/>
</dbReference>
<accession>A0A0U1CZQ7</accession>
<dbReference type="Gene3D" id="2.60.120.10">
    <property type="entry name" value="Jelly Rolls"/>
    <property type="match status" value="1"/>
</dbReference>
<feature type="compositionally biased region" description="Low complexity" evidence="3">
    <location>
        <begin position="196"/>
        <end position="206"/>
    </location>
</feature>
<dbReference type="PANTHER" id="PTHR13903:SF8">
    <property type="entry name" value="PIRIN"/>
    <property type="match status" value="1"/>
</dbReference>
<feature type="region of interest" description="Disordered" evidence="3">
    <location>
        <begin position="167"/>
        <end position="226"/>
    </location>
</feature>
<reference evidence="5 6" key="1">
    <citation type="submission" date="2015-03" db="EMBL/GenBank/DDBJ databases">
        <authorList>
            <person name="Murphy D."/>
        </authorList>
    </citation>
    <scope>NUCLEOTIDE SEQUENCE [LARGE SCALE GENOMIC DNA]</scope>
    <source>
        <strain evidence="5 6">D16</strain>
    </source>
</reference>
<dbReference type="InterPro" id="IPR003829">
    <property type="entry name" value="Pirin_N_dom"/>
</dbReference>
<evidence type="ECO:0000313" key="6">
    <source>
        <dbReference type="Proteomes" id="UP000182227"/>
    </source>
</evidence>
<dbReference type="AlphaFoldDB" id="A0A0U1CZQ7"/>
<proteinExistence type="inferred from homology"/>
<dbReference type="InterPro" id="IPR014710">
    <property type="entry name" value="RmlC-like_jellyroll"/>
</dbReference>
<feature type="domain" description="Pirin N-terminal" evidence="4">
    <location>
        <begin position="43"/>
        <end position="146"/>
    </location>
</feature>
<dbReference type="Proteomes" id="UP000182227">
    <property type="component" value="Unassembled WGS sequence"/>
</dbReference>
<evidence type="ECO:0000256" key="3">
    <source>
        <dbReference type="SAM" id="MobiDB-lite"/>
    </source>
</evidence>
<evidence type="ECO:0000256" key="1">
    <source>
        <dbReference type="ARBA" id="ARBA00008416"/>
    </source>
</evidence>
<dbReference type="CDD" id="cd02909">
    <property type="entry name" value="cupin_pirin_N"/>
    <property type="match status" value="1"/>
</dbReference>
<evidence type="ECO:0000256" key="2">
    <source>
        <dbReference type="RuleBase" id="RU003457"/>
    </source>
</evidence>
<dbReference type="InterPro" id="IPR011051">
    <property type="entry name" value="RmlC_Cupin_sf"/>
</dbReference>
<dbReference type="InterPro" id="IPR012093">
    <property type="entry name" value="Pirin"/>
</dbReference>
<sequence length="226" mass="24459">MPAITADTLTLPRIAAAQASETERPVRSITTGPRGYEGEGFPVVRAFGGVSAADLDPFVHMDQMGEVEYQPGEPRGTDWHPHRGFETVTYMIDGRFAHQDSHGGGGLITDGATQWMTAGSGILHIETPPAELVESGGTFHGIQLWVNLPKKDKFATPRYQAIEGPDAKLLSSQDGGAWSGSSPARSTVRRARAARTPRSPWRTPRSNRARSSTCRGTATSTHWCTY</sequence>
<evidence type="ECO:0000259" key="4">
    <source>
        <dbReference type="Pfam" id="PF02678"/>
    </source>
</evidence>
<name>A0A0U1CZQ7_9MYCO</name>
<feature type="compositionally biased region" description="Polar residues" evidence="3">
    <location>
        <begin position="209"/>
        <end position="226"/>
    </location>
</feature>
<dbReference type="Pfam" id="PF02678">
    <property type="entry name" value="Pirin"/>
    <property type="match status" value="1"/>
</dbReference>
<protein>
    <submittedName>
        <fullName evidence="5">Pirin-like protein</fullName>
    </submittedName>
</protein>
<organism evidence="5 6">
    <name type="scientific">Mycolicibacterium conceptionense</name>
    <dbReference type="NCBI Taxonomy" id="451644"/>
    <lineage>
        <taxon>Bacteria</taxon>
        <taxon>Bacillati</taxon>
        <taxon>Actinomycetota</taxon>
        <taxon>Actinomycetes</taxon>
        <taxon>Mycobacteriales</taxon>
        <taxon>Mycobacteriaceae</taxon>
        <taxon>Mycolicibacterium</taxon>
    </lineage>
</organism>
<dbReference type="SUPFAM" id="SSF51182">
    <property type="entry name" value="RmlC-like cupins"/>
    <property type="match status" value="1"/>
</dbReference>
<comment type="similarity">
    <text evidence="1 2">Belongs to the pirin family.</text>
</comment>
<evidence type="ECO:0000313" key="5">
    <source>
        <dbReference type="EMBL" id="CQD03581.1"/>
    </source>
</evidence>